<keyword evidence="3" id="KW-1185">Reference proteome</keyword>
<protein>
    <submittedName>
        <fullName evidence="2">SGNH/GDSL hydrolase family protein</fullName>
    </submittedName>
</protein>
<dbReference type="InterPro" id="IPR051532">
    <property type="entry name" value="Ester_Hydrolysis_Enzymes"/>
</dbReference>
<evidence type="ECO:0000313" key="3">
    <source>
        <dbReference type="Proteomes" id="UP001595478"/>
    </source>
</evidence>
<sequence length="210" mass="23524">MKTILCFGDSNTWGAVPGKDQRYPNGERWTGIMQKQLGENYEIIAEGQSGRTSIHDDPFEKHKNGLRYLVPCLESHQPDLLIILLGTNDLKARFSLNAHDIAYGVRVLAEEALNFRGSGGKKTQVLMVCPPRIIETGYYANMLEGGENKSAKLPKFFKQNAKELSCEYYNASALIEPSEIDGIHWHRESHKLLGEALAEKVRIIFSKGSS</sequence>
<dbReference type="EMBL" id="JBHRSW010000018">
    <property type="protein sequence ID" value="MFC3122214.1"/>
    <property type="molecule type" value="Genomic_DNA"/>
</dbReference>
<dbReference type="InterPro" id="IPR013830">
    <property type="entry name" value="SGNH_hydro"/>
</dbReference>
<gene>
    <name evidence="2" type="ORF">ACFOHL_11340</name>
</gene>
<feature type="domain" description="SGNH hydrolase-type esterase" evidence="1">
    <location>
        <begin position="6"/>
        <end position="179"/>
    </location>
</feature>
<keyword evidence="2" id="KW-0378">Hydrolase</keyword>
<organism evidence="2 3">
    <name type="scientific">Agaribacter flavus</name>
    <dbReference type="NCBI Taxonomy" id="1902781"/>
    <lineage>
        <taxon>Bacteria</taxon>
        <taxon>Pseudomonadati</taxon>
        <taxon>Pseudomonadota</taxon>
        <taxon>Gammaproteobacteria</taxon>
        <taxon>Alteromonadales</taxon>
        <taxon>Alteromonadaceae</taxon>
        <taxon>Agaribacter</taxon>
    </lineage>
</organism>
<comment type="caution">
    <text evidence="2">The sequence shown here is derived from an EMBL/GenBank/DDBJ whole genome shotgun (WGS) entry which is preliminary data.</text>
</comment>
<dbReference type="GO" id="GO:0016787">
    <property type="term" value="F:hydrolase activity"/>
    <property type="evidence" value="ECO:0007669"/>
    <property type="project" value="UniProtKB-KW"/>
</dbReference>
<dbReference type="Pfam" id="PF13472">
    <property type="entry name" value="Lipase_GDSL_2"/>
    <property type="match status" value="1"/>
</dbReference>
<reference evidence="3" key="1">
    <citation type="journal article" date="2019" name="Int. J. Syst. Evol. Microbiol.">
        <title>The Global Catalogue of Microorganisms (GCM) 10K type strain sequencing project: providing services to taxonomists for standard genome sequencing and annotation.</title>
        <authorList>
            <consortium name="The Broad Institute Genomics Platform"/>
            <consortium name="The Broad Institute Genome Sequencing Center for Infectious Disease"/>
            <person name="Wu L."/>
            <person name="Ma J."/>
        </authorList>
    </citation>
    <scope>NUCLEOTIDE SEQUENCE [LARGE SCALE GENOMIC DNA]</scope>
    <source>
        <strain evidence="3">KCTC 52473</strain>
    </source>
</reference>
<dbReference type="Proteomes" id="UP001595478">
    <property type="component" value="Unassembled WGS sequence"/>
</dbReference>
<dbReference type="RefSeq" id="WP_376920347.1">
    <property type="nucleotide sequence ID" value="NZ_JBHRSW010000018.1"/>
</dbReference>
<proteinExistence type="predicted"/>
<dbReference type="PANTHER" id="PTHR30383">
    <property type="entry name" value="THIOESTERASE 1/PROTEASE 1/LYSOPHOSPHOLIPASE L1"/>
    <property type="match status" value="1"/>
</dbReference>
<dbReference type="InterPro" id="IPR036514">
    <property type="entry name" value="SGNH_hydro_sf"/>
</dbReference>
<dbReference type="CDD" id="cd01839">
    <property type="entry name" value="SGNH_arylesterase_like"/>
    <property type="match status" value="1"/>
</dbReference>
<evidence type="ECO:0000313" key="2">
    <source>
        <dbReference type="EMBL" id="MFC3122214.1"/>
    </source>
</evidence>
<dbReference type="Gene3D" id="3.40.50.1110">
    <property type="entry name" value="SGNH hydrolase"/>
    <property type="match status" value="1"/>
</dbReference>
<evidence type="ECO:0000259" key="1">
    <source>
        <dbReference type="Pfam" id="PF13472"/>
    </source>
</evidence>
<name>A0ABV7FS68_9ALTE</name>
<accession>A0ABV7FS68</accession>
<dbReference type="SUPFAM" id="SSF52266">
    <property type="entry name" value="SGNH hydrolase"/>
    <property type="match status" value="1"/>
</dbReference>
<dbReference type="PANTHER" id="PTHR30383:SF29">
    <property type="entry name" value="SGNH HYDROLASE-TYPE ESTERASE DOMAIN-CONTAINING PROTEIN"/>
    <property type="match status" value="1"/>
</dbReference>